<protein>
    <submittedName>
        <fullName evidence="2">Uncharacterized protein</fullName>
    </submittedName>
</protein>
<keyword evidence="1" id="KW-1133">Transmembrane helix</keyword>
<evidence type="ECO:0000313" key="2">
    <source>
        <dbReference type="EMBL" id="AHK09733.1"/>
    </source>
</evidence>
<organism evidence="2">
    <name type="scientific">Heterobasidion irregulare</name>
    <dbReference type="NCBI Taxonomy" id="984962"/>
    <lineage>
        <taxon>Eukaryota</taxon>
        <taxon>Fungi</taxon>
        <taxon>Dikarya</taxon>
        <taxon>Basidiomycota</taxon>
        <taxon>Agaricomycotina</taxon>
        <taxon>Agaricomycetes</taxon>
        <taxon>Russulales</taxon>
        <taxon>Bondarzewiaceae</taxon>
        <taxon>Heterobasidion</taxon>
        <taxon>Heterobasidion annosum species complex</taxon>
    </lineage>
</organism>
<sequence>MDSKKLREILESLIVPQNDLNTDIAKSSDDFKTNISEDELKDRIKKLKSPQQPGNIQPLTDHDRDVQLSDLESFKAEVTNLSWSKYLDFKNKCDQYKQYQAKIKSLLSRSKVGTKLDQNLELNKETLDAVDNFKTLKELGLEGFKKKYPKLSEAHPLGKYGDVTLNEVINHMRGLKTEQMFQFLKDHTTELTLVSQMLPTLFICKSVISHHNKSVAEQIEQIHKLKLSPEQLKVRLEHVTKETRFVKLVAAPFVALGVYAVTRIVGSVKVQLKSPEQASEAIGGNSFLSSSLVLWIKKLKSKHPFNFNFNFNFNFFFFIFFFLLSMYLNSKETHNFDIIFITDWPYFKYVLYVIIISCFIISLYFYVFELFILYLFKSKRISRPVQYPKYLPKKLKIRIDILGIIYNSANIEDSSALKHTIHHNLFGLCLYWFICLVAIILIVIL</sequence>
<feature type="transmembrane region" description="Helical" evidence="1">
    <location>
        <begin position="309"/>
        <end position="329"/>
    </location>
</feature>
<feature type="transmembrane region" description="Helical" evidence="1">
    <location>
        <begin position="245"/>
        <end position="266"/>
    </location>
</feature>
<dbReference type="AlphaFoldDB" id="A0A075DE56"/>
<dbReference type="EMBL" id="KF957635">
    <property type="protein sequence ID" value="AHK09733.1"/>
    <property type="molecule type" value="Genomic_DNA"/>
</dbReference>
<proteinExistence type="predicted"/>
<keyword evidence="1" id="KW-0472">Membrane</keyword>
<accession>A0A075DE56</accession>
<feature type="transmembrane region" description="Helical" evidence="1">
    <location>
        <begin position="349"/>
        <end position="376"/>
    </location>
</feature>
<evidence type="ECO:0000256" key="1">
    <source>
        <dbReference type="SAM" id="Phobius"/>
    </source>
</evidence>
<reference evidence="2" key="1">
    <citation type="journal article" date="2014" name="Curr. Genet.">
        <title>Intronic and plasmid-derived regions contribute to the large mitochondrial genome sizes of Agaricomycetes.</title>
        <authorList>
            <person name="Himmelstrand K."/>
            <person name="Olson A."/>
            <person name="Brandstrom Durling M."/>
            <person name="Karlsson M."/>
            <person name="Stenlid J."/>
        </authorList>
    </citation>
    <scope>NUCLEOTIDE SEQUENCE</scope>
    <source>
        <strain evidence="2">TC 32-1</strain>
    </source>
</reference>
<dbReference type="RefSeq" id="YP_009048480.1">
    <property type="nucleotide sequence ID" value="NC_024555.1"/>
</dbReference>
<feature type="transmembrane region" description="Helical" evidence="1">
    <location>
        <begin position="278"/>
        <end position="297"/>
    </location>
</feature>
<keyword evidence="1" id="KW-0812">Transmembrane</keyword>
<name>A0A075DE56_9AGAM</name>
<keyword evidence="2" id="KW-0496">Mitochondrion</keyword>
<feature type="transmembrane region" description="Helical" evidence="1">
    <location>
        <begin position="425"/>
        <end position="444"/>
    </location>
</feature>
<geneLocation type="mitochondrion" evidence="2"/>